<name>A0A183A8D6_9TREM</name>
<dbReference type="WBParaSite" id="ECPE_0000322401-mRNA-1">
    <property type="protein sequence ID" value="ECPE_0000322401-mRNA-1"/>
    <property type="gene ID" value="ECPE_0000322401"/>
</dbReference>
<evidence type="ECO:0000256" key="3">
    <source>
        <dbReference type="ARBA" id="ARBA00022461"/>
    </source>
</evidence>
<keyword evidence="14" id="KW-1185">Reference proteome</keyword>
<evidence type="ECO:0000313" key="15">
    <source>
        <dbReference type="WBParaSite" id="ECPE_0000322401-mRNA-1"/>
    </source>
</evidence>
<comment type="subcellular location">
    <subcellularLocation>
        <location evidence="1">Membrane</location>
        <topology evidence="1">Multi-pass membrane protein</topology>
    </subcellularLocation>
</comment>
<evidence type="ECO:0000256" key="11">
    <source>
        <dbReference type="RuleBase" id="RU000679"/>
    </source>
</evidence>
<keyword evidence="3 11" id="KW-0894">Sodium channel</keyword>
<keyword evidence="4 11" id="KW-0812">Transmembrane</keyword>
<evidence type="ECO:0000256" key="7">
    <source>
        <dbReference type="ARBA" id="ARBA00023065"/>
    </source>
</evidence>
<evidence type="ECO:0000256" key="4">
    <source>
        <dbReference type="ARBA" id="ARBA00022692"/>
    </source>
</evidence>
<evidence type="ECO:0000256" key="9">
    <source>
        <dbReference type="ARBA" id="ARBA00023201"/>
    </source>
</evidence>
<keyword evidence="10 11" id="KW-0407">Ion channel</keyword>
<evidence type="ECO:0000256" key="6">
    <source>
        <dbReference type="ARBA" id="ARBA00023053"/>
    </source>
</evidence>
<dbReference type="AlphaFoldDB" id="A0A183A8D6"/>
<comment type="similarity">
    <text evidence="11">Belongs to the amiloride-sensitive sodium channel (TC 1.A.6) family.</text>
</comment>
<keyword evidence="7 11" id="KW-0406">Ion transport</keyword>
<dbReference type="OrthoDB" id="6021021at2759"/>
<keyword evidence="2 11" id="KW-0813">Transport</keyword>
<dbReference type="GO" id="GO:0015280">
    <property type="term" value="F:ligand-gated sodium channel activity"/>
    <property type="evidence" value="ECO:0007669"/>
    <property type="project" value="TreeGrafter"/>
</dbReference>
<dbReference type="Proteomes" id="UP000272942">
    <property type="component" value="Unassembled WGS sequence"/>
</dbReference>
<dbReference type="GO" id="GO:0005886">
    <property type="term" value="C:plasma membrane"/>
    <property type="evidence" value="ECO:0007669"/>
    <property type="project" value="TreeGrafter"/>
</dbReference>
<dbReference type="PANTHER" id="PTHR11690">
    <property type="entry name" value="AMILORIDE-SENSITIVE SODIUM CHANNEL-RELATED"/>
    <property type="match status" value="1"/>
</dbReference>
<keyword evidence="9 11" id="KW-0739">Sodium transport</keyword>
<evidence type="ECO:0000256" key="5">
    <source>
        <dbReference type="ARBA" id="ARBA00022989"/>
    </source>
</evidence>
<dbReference type="EMBL" id="UZAN01040201">
    <property type="protein sequence ID" value="VDP68797.1"/>
    <property type="molecule type" value="Genomic_DNA"/>
</dbReference>
<feature type="transmembrane region" description="Helical" evidence="12">
    <location>
        <begin position="139"/>
        <end position="161"/>
    </location>
</feature>
<evidence type="ECO:0000313" key="13">
    <source>
        <dbReference type="EMBL" id="VDP68797.1"/>
    </source>
</evidence>
<dbReference type="InterPro" id="IPR001873">
    <property type="entry name" value="ENaC"/>
</dbReference>
<sequence>MLHESRLRPIVRRGERGKFFRMDQKEPILTGCLEFESHSPRHRSTPKTHLVEVQTDPHLSTNAATTSTNVKTSVVTNTDGCNHPLTMGRRFNQYKSEHRRHKACQGGMASTSKIKLFGEISSIRGVQRIFRAETPFIRVLWILFVVSMTCLLAISSFMLIVDYLQYTTSWHTRSLPDDRAEFPAITLCAHNPFSLKANRLWSTGEVIAPNQVKSRMASVSLEMLNRNEVENSVWLALSDSFEFYYTNLDQEDSKKISHDFAIIPHCILYSSTHSVVAEKCEMEHITPMIRRNFSHPKYFNCLTIEGRGDQNTSDISRLVLLAHLVPSSQIVEAKSSFIMDTFTRGEGIKVVVHERNTYPQIEKYGFNVQPNRMNEIIYETISWKRLSTSVAPCKDAQLPVSDLDSNYTYEMSQCLDIAVQAEMIRRCGCMNSEWPRPKQMLRRRIPYCTTIDRNSTVEAAATVLVNRLSVTSWEPSSVKLSSYTDNYRFAEGFLTQPDKEERKKALSDYLQSIIDPTKNRSSGDQIEKSGDFKQFGDGTYTYISLIRRDFDTTLKEERLVFDAHILLSRIGGLCSLCIGLTMAFFIEIIEFIYAICHYDSSYHKNHNAVGQNNSTDMNSIRNNYLSVDAFADPYMEADFTRQGKAGDQIYNSNSSTKGVGRSKSITFC</sequence>
<organism evidence="15">
    <name type="scientific">Echinostoma caproni</name>
    <dbReference type="NCBI Taxonomy" id="27848"/>
    <lineage>
        <taxon>Eukaryota</taxon>
        <taxon>Metazoa</taxon>
        <taxon>Spiralia</taxon>
        <taxon>Lophotrochozoa</taxon>
        <taxon>Platyhelminthes</taxon>
        <taxon>Trematoda</taxon>
        <taxon>Digenea</taxon>
        <taxon>Plagiorchiida</taxon>
        <taxon>Echinostomata</taxon>
        <taxon>Echinostomatoidea</taxon>
        <taxon>Echinostomatidae</taxon>
        <taxon>Echinostoma</taxon>
    </lineage>
</organism>
<dbReference type="Gene3D" id="2.60.470.10">
    <property type="entry name" value="Acid-sensing ion channels like domains"/>
    <property type="match status" value="1"/>
</dbReference>
<evidence type="ECO:0000256" key="2">
    <source>
        <dbReference type="ARBA" id="ARBA00022448"/>
    </source>
</evidence>
<reference evidence="13 14" key="2">
    <citation type="submission" date="2018-11" db="EMBL/GenBank/DDBJ databases">
        <authorList>
            <consortium name="Pathogen Informatics"/>
        </authorList>
    </citation>
    <scope>NUCLEOTIDE SEQUENCE [LARGE SCALE GENOMIC DNA]</scope>
    <source>
        <strain evidence="13 14">Egypt</strain>
    </source>
</reference>
<evidence type="ECO:0000256" key="8">
    <source>
        <dbReference type="ARBA" id="ARBA00023136"/>
    </source>
</evidence>
<keyword evidence="6" id="KW-0915">Sodium</keyword>
<evidence type="ECO:0000256" key="12">
    <source>
        <dbReference type="SAM" id="Phobius"/>
    </source>
</evidence>
<evidence type="ECO:0000256" key="10">
    <source>
        <dbReference type="ARBA" id="ARBA00023303"/>
    </source>
</evidence>
<dbReference type="PRINTS" id="PR01078">
    <property type="entry name" value="AMINACHANNEL"/>
</dbReference>
<keyword evidence="5 12" id="KW-1133">Transmembrane helix</keyword>
<accession>A0A183A8D6</accession>
<dbReference type="Pfam" id="PF00858">
    <property type="entry name" value="ASC"/>
    <property type="match status" value="1"/>
</dbReference>
<proteinExistence type="inferred from homology"/>
<protein>
    <submittedName>
        <fullName evidence="15">Amiloride-sensitive sodium channel</fullName>
    </submittedName>
</protein>
<keyword evidence="8 12" id="KW-0472">Membrane</keyword>
<gene>
    <name evidence="13" type="ORF">ECPE_LOCUS3221</name>
</gene>
<reference evidence="15" key="1">
    <citation type="submission" date="2016-06" db="UniProtKB">
        <authorList>
            <consortium name="WormBaseParasite"/>
        </authorList>
    </citation>
    <scope>IDENTIFICATION</scope>
</reference>
<dbReference type="PANTHER" id="PTHR11690:SF248">
    <property type="entry name" value="PICKPOCKET 17, ISOFORM A"/>
    <property type="match status" value="1"/>
</dbReference>
<evidence type="ECO:0000313" key="14">
    <source>
        <dbReference type="Proteomes" id="UP000272942"/>
    </source>
</evidence>
<evidence type="ECO:0000256" key="1">
    <source>
        <dbReference type="ARBA" id="ARBA00004141"/>
    </source>
</evidence>